<dbReference type="AlphaFoldDB" id="A0A2W7RKV6"/>
<feature type="signal peptide" evidence="1">
    <location>
        <begin position="1"/>
        <end position="18"/>
    </location>
</feature>
<gene>
    <name evidence="2" type="ORF">LX80_02178</name>
</gene>
<proteinExistence type="predicted"/>
<dbReference type="Proteomes" id="UP000249720">
    <property type="component" value="Unassembled WGS sequence"/>
</dbReference>
<reference evidence="2 3" key="1">
    <citation type="submission" date="2018-06" db="EMBL/GenBank/DDBJ databases">
        <title>Genomic Encyclopedia of Archaeal and Bacterial Type Strains, Phase II (KMG-II): from individual species to whole genera.</title>
        <authorList>
            <person name="Goeker M."/>
        </authorList>
    </citation>
    <scope>NUCLEOTIDE SEQUENCE [LARGE SCALE GENOMIC DNA]</scope>
    <source>
        <strain evidence="2 3">DSM 23241</strain>
    </source>
</reference>
<dbReference type="RefSeq" id="WP_146250481.1">
    <property type="nucleotide sequence ID" value="NZ_QKZV01000007.1"/>
</dbReference>
<comment type="caution">
    <text evidence="2">The sequence shown here is derived from an EMBL/GenBank/DDBJ whole genome shotgun (WGS) entry which is preliminary data.</text>
</comment>
<keyword evidence="3" id="KW-1185">Reference proteome</keyword>
<organism evidence="2 3">
    <name type="scientific">Hydrotalea sandarakina</name>
    <dbReference type="NCBI Taxonomy" id="1004304"/>
    <lineage>
        <taxon>Bacteria</taxon>
        <taxon>Pseudomonadati</taxon>
        <taxon>Bacteroidota</taxon>
        <taxon>Chitinophagia</taxon>
        <taxon>Chitinophagales</taxon>
        <taxon>Chitinophagaceae</taxon>
        <taxon>Hydrotalea</taxon>
    </lineage>
</organism>
<keyword evidence="1" id="KW-0732">Signal</keyword>
<protein>
    <submittedName>
        <fullName evidence="2">Uncharacterized protein</fullName>
    </submittedName>
</protein>
<sequence length="208" mass="23251">MKKIFILFVSMMVLKANAQNGKYETAMASTLQEFGQAKDANSLAVVELKFERIANVEKDKWQPYYYAALIKAQLSFMQAGNPDALADEAAELANKAVAIQNNSELSCVKSMIATAKMLVDPQNRWMQYNAESNHYLEMAKQQDSTNPRPYTIQANNMINTPEQLGGGCKTALPLAQKALALYVEFKPANAFNPVWGKEMVEQIINKCR</sequence>
<accession>A0A2W7RKV6</accession>
<evidence type="ECO:0000256" key="1">
    <source>
        <dbReference type="SAM" id="SignalP"/>
    </source>
</evidence>
<name>A0A2W7RKV6_9BACT</name>
<evidence type="ECO:0000313" key="3">
    <source>
        <dbReference type="Proteomes" id="UP000249720"/>
    </source>
</evidence>
<dbReference type="EMBL" id="QKZV01000007">
    <property type="protein sequence ID" value="PZX61448.1"/>
    <property type="molecule type" value="Genomic_DNA"/>
</dbReference>
<feature type="chain" id="PRO_5016024562" evidence="1">
    <location>
        <begin position="19"/>
        <end position="208"/>
    </location>
</feature>
<evidence type="ECO:0000313" key="2">
    <source>
        <dbReference type="EMBL" id="PZX61448.1"/>
    </source>
</evidence>
<dbReference type="OrthoDB" id="1150971at2"/>